<comment type="caution">
    <text evidence="2">The sequence shown here is derived from an EMBL/GenBank/DDBJ whole genome shotgun (WGS) entry which is preliminary data.</text>
</comment>
<keyword evidence="3" id="KW-1185">Reference proteome</keyword>
<gene>
    <name evidence="2" type="ORF">GJV78_16675</name>
</gene>
<dbReference type="AlphaFoldDB" id="A0A6L6IS87"/>
<protein>
    <submittedName>
        <fullName evidence="2">DUF898 family protein</fullName>
    </submittedName>
</protein>
<reference evidence="2 3" key="1">
    <citation type="submission" date="2019-11" db="EMBL/GenBank/DDBJ databases">
        <title>Escherichia alba sp. nov. isolated from the gut of plastic-eating superworms Zophobas atratus.</title>
        <authorList>
            <person name="Yang Y."/>
        </authorList>
    </citation>
    <scope>NUCLEOTIDE SEQUENCE [LARGE SCALE GENOMIC DNA]</scope>
    <source>
        <strain evidence="3">BIT-B35</strain>
    </source>
</reference>
<sequence length="397" mass="43885">MQETIMEREAPAHTFTFKGDGGGYFLICLVNTLLCIITLGVYFPWALMKCRRYIYSNMYLNGQSFSYKVTGGDIFLSWFLLMVIYITGLVTTIKYPVIGLAILGALLLSVPVLFTKSLQYQAIQTSLNGVRFGFRCGALRAFWNLLALPGLLVVAFGGVMVALALLLIEGSGNVIFLAVALALTWLIGLIVISGLAWHRLMLIVGEGGSFGIHRFRVQVSLRYCIKTMMIGAGILVPFFALMGYMTFSLCQSIIGESDAGLSSEQVEMLIYTRYYGKYLLIQLVYIFGVAVMSSYLAVAFRNHFLNNLQLADGQIRFRSTLTWHGMVYRLGALLVISAISCGLAWPLLRVWLIGWVAENTSVVGDLDALELTDSDEVVDNGLLSRLSRGVMPGLIFI</sequence>
<dbReference type="Pfam" id="PF05987">
    <property type="entry name" value="DUF898"/>
    <property type="match status" value="1"/>
</dbReference>
<feature type="transmembrane region" description="Helical" evidence="1">
    <location>
        <begin position="24"/>
        <end position="45"/>
    </location>
</feature>
<name>A0A6L6IS87_9ENTR</name>
<keyword evidence="1" id="KW-1133">Transmembrane helix</keyword>
<dbReference type="Proteomes" id="UP000477739">
    <property type="component" value="Unassembled WGS sequence"/>
</dbReference>
<keyword evidence="1" id="KW-0472">Membrane</keyword>
<feature type="transmembrane region" description="Helical" evidence="1">
    <location>
        <begin position="141"/>
        <end position="168"/>
    </location>
</feature>
<evidence type="ECO:0000256" key="1">
    <source>
        <dbReference type="SAM" id="Phobius"/>
    </source>
</evidence>
<feature type="transmembrane region" description="Helical" evidence="1">
    <location>
        <begin position="223"/>
        <end position="247"/>
    </location>
</feature>
<feature type="transmembrane region" description="Helical" evidence="1">
    <location>
        <begin position="174"/>
        <end position="197"/>
    </location>
</feature>
<feature type="transmembrane region" description="Helical" evidence="1">
    <location>
        <begin position="326"/>
        <end position="348"/>
    </location>
</feature>
<feature type="transmembrane region" description="Helical" evidence="1">
    <location>
        <begin position="65"/>
        <end position="87"/>
    </location>
</feature>
<evidence type="ECO:0000313" key="3">
    <source>
        <dbReference type="Proteomes" id="UP000477739"/>
    </source>
</evidence>
<proteinExistence type="predicted"/>
<feature type="transmembrane region" description="Helical" evidence="1">
    <location>
        <begin position="278"/>
        <end position="300"/>
    </location>
</feature>
<dbReference type="InterPro" id="IPR010295">
    <property type="entry name" value="DUF898"/>
</dbReference>
<dbReference type="OrthoDB" id="9765721at2"/>
<keyword evidence="1" id="KW-0812">Transmembrane</keyword>
<feature type="transmembrane region" description="Helical" evidence="1">
    <location>
        <begin position="93"/>
        <end position="114"/>
    </location>
</feature>
<dbReference type="EMBL" id="WMJZ01000025">
    <property type="protein sequence ID" value="MTH47870.1"/>
    <property type="molecule type" value="Genomic_DNA"/>
</dbReference>
<organism evidence="2 3">
    <name type="scientific">Intestinirhabdus alba</name>
    <dbReference type="NCBI Taxonomy" id="2899544"/>
    <lineage>
        <taxon>Bacteria</taxon>
        <taxon>Pseudomonadati</taxon>
        <taxon>Pseudomonadota</taxon>
        <taxon>Gammaproteobacteria</taxon>
        <taxon>Enterobacterales</taxon>
        <taxon>Enterobacteriaceae</taxon>
        <taxon>Intestinirhabdus</taxon>
    </lineage>
</organism>
<accession>A0A6L6IS87</accession>
<evidence type="ECO:0000313" key="2">
    <source>
        <dbReference type="EMBL" id="MTH47870.1"/>
    </source>
</evidence>